<keyword evidence="2" id="KW-1185">Reference proteome</keyword>
<evidence type="ECO:0000313" key="2">
    <source>
        <dbReference type="Proteomes" id="UP000011721"/>
    </source>
</evidence>
<reference evidence="2" key="1">
    <citation type="journal article" date="2013" name="Stand. Genomic Sci.">
        <title>Complete genome sequence of Desulfocapsa sulfexigens, a marine deltaproteobacterium specialized in disproportionating inorganic sulfur compounds.</title>
        <authorList>
            <person name="Finster K.W."/>
            <person name="Kjeldsen K.U."/>
            <person name="Kube M."/>
            <person name="Reinhardt R."/>
            <person name="Mussmann M."/>
            <person name="Amann R."/>
            <person name="Schreiber L."/>
        </authorList>
    </citation>
    <scope>NUCLEOTIDE SEQUENCE [LARGE SCALE GENOMIC DNA]</scope>
    <source>
        <strain evidence="2">DSM 10523 / SB164P1</strain>
    </source>
</reference>
<dbReference type="Proteomes" id="UP000011721">
    <property type="component" value="Chromosome"/>
</dbReference>
<protein>
    <submittedName>
        <fullName evidence="1">Uncharacterized protein</fullName>
    </submittedName>
</protein>
<organism evidence="1 2">
    <name type="scientific">Desulfocapsa sulfexigens (strain DSM 10523 / SB164P1)</name>
    <dbReference type="NCBI Taxonomy" id="1167006"/>
    <lineage>
        <taxon>Bacteria</taxon>
        <taxon>Pseudomonadati</taxon>
        <taxon>Thermodesulfobacteriota</taxon>
        <taxon>Desulfobulbia</taxon>
        <taxon>Desulfobulbales</taxon>
        <taxon>Desulfocapsaceae</taxon>
        <taxon>Desulfocapsa</taxon>
    </lineage>
</organism>
<dbReference type="STRING" id="1167006.UWK_01732"/>
<dbReference type="AlphaFoldDB" id="M1PF12"/>
<evidence type="ECO:0000313" key="1">
    <source>
        <dbReference type="EMBL" id="AGF78290.1"/>
    </source>
</evidence>
<proteinExistence type="predicted"/>
<dbReference type="HOGENOM" id="CLU_810698_0_0_7"/>
<dbReference type="EMBL" id="CP003985">
    <property type="protein sequence ID" value="AGF78290.1"/>
    <property type="molecule type" value="Genomic_DNA"/>
</dbReference>
<dbReference type="KEGG" id="dsf:UWK_01732"/>
<gene>
    <name evidence="1" type="ordered locus">UWK_01732</name>
</gene>
<accession>M1PF12</accession>
<dbReference type="OrthoDB" id="3507946at2"/>
<sequence>MIIARGNRTKIAVFRDENYDSNLDHNLITDGFFAVAIKDPKLSDINGHPDFILAPEWIRWLMPTPETSEMWLTSLGSSHDRYKLRKKLKASHAQSSDISVEIAPLSVNDYKIWYEKLYLTEIGGKEGAILFWPKPEALSKKVTVTPSGEVADFFRIFMYHKDGGFIGGALWSISHSENSLTTRAAAFEKKARTKYELAVRGMEEALSFAISQGLKWMSYGTDPNLYGVDFSLGLQRFKASIGMKPVLARVGSIRLIKILNKNLSQIHAVDGEKPSTLIFALGGNDVSKRIMAYHDLPPRKKRRNMDLMWNQDIGLTPVRFVAHPQTPVVNVPKGMILQDILL</sequence>
<name>M1PF12_DESSD</name>
<dbReference type="RefSeq" id="WP_015403981.1">
    <property type="nucleotide sequence ID" value="NC_020304.1"/>
</dbReference>